<dbReference type="InterPro" id="IPR047641">
    <property type="entry name" value="ABC_transpr_MalK/UgpC-like"/>
</dbReference>
<evidence type="ECO:0000256" key="1">
    <source>
        <dbReference type="ARBA" id="ARBA00022448"/>
    </source>
</evidence>
<dbReference type="Gene3D" id="2.40.50.100">
    <property type="match status" value="1"/>
</dbReference>
<dbReference type="SUPFAM" id="SSF52540">
    <property type="entry name" value="P-loop containing nucleoside triphosphate hydrolases"/>
    <property type="match status" value="1"/>
</dbReference>
<dbReference type="EMBL" id="JAUSUA010000002">
    <property type="protein sequence ID" value="MDQ0207388.1"/>
    <property type="molecule type" value="Genomic_DNA"/>
</dbReference>
<protein>
    <submittedName>
        <fullName evidence="8">Multiple sugar transport system ATP-binding protein</fullName>
    </submittedName>
</protein>
<dbReference type="InterPro" id="IPR008995">
    <property type="entry name" value="Mo/tungstate-bd_C_term_dom"/>
</dbReference>
<dbReference type="Gene3D" id="3.40.50.300">
    <property type="entry name" value="P-loop containing nucleotide triphosphate hydrolases"/>
    <property type="match status" value="1"/>
</dbReference>
<evidence type="ECO:0000256" key="6">
    <source>
        <dbReference type="ARBA" id="ARBA00023136"/>
    </source>
</evidence>
<dbReference type="PANTHER" id="PTHR43875:SF15">
    <property type="entry name" value="TREHALOSE IMPORT ATP-BINDING PROTEIN SUGC"/>
    <property type="match status" value="1"/>
</dbReference>
<gene>
    <name evidence="8" type="ORF">J2S05_002187</name>
</gene>
<dbReference type="PROSITE" id="PS00211">
    <property type="entry name" value="ABC_TRANSPORTER_1"/>
    <property type="match status" value="1"/>
</dbReference>
<name>A0ABT9YIF1_9BACI</name>
<dbReference type="PANTHER" id="PTHR43875">
    <property type="entry name" value="MALTODEXTRIN IMPORT ATP-BINDING PROTEIN MSMX"/>
    <property type="match status" value="1"/>
</dbReference>
<dbReference type="InterPro" id="IPR003593">
    <property type="entry name" value="AAA+_ATPase"/>
</dbReference>
<dbReference type="Gene3D" id="2.40.50.140">
    <property type="entry name" value="Nucleic acid-binding proteins"/>
    <property type="match status" value="1"/>
</dbReference>
<keyword evidence="5" id="KW-1278">Translocase</keyword>
<evidence type="ECO:0000256" key="5">
    <source>
        <dbReference type="ARBA" id="ARBA00022967"/>
    </source>
</evidence>
<dbReference type="SUPFAM" id="SSF50331">
    <property type="entry name" value="MOP-like"/>
    <property type="match status" value="1"/>
</dbReference>
<sequence>MSLIKLEGINKYFDKHHVLKDISLEIEEGDFMTFLGPSGCGKTTTLRILAGLEHQEEGLIVISDKLVADGQAQFFAPPAERHLNLVFQNYALWPHMTVFENVSFGLEGRKRNKKEIRERVESSLEKLQILAYKDRYPSELSGGQQQRVAIARAIVTEPKILLLDEPLSNLDAKLRVEMRAELKRLHHELRTTMIYVTHDQVEAMTMSTKIAVFSEGRILQVDKPIQLYQYPAHLTVAEFVGNPANNFLDATCRESSKTTFHIHSALGEMVMSTDWIERIEKDVVLTVRPEDLLISRTPQKGSVSGTVRAVLPAGPETTIHIQCGETILLAKEMGVGTYLPDSTVYIKANLEGINLYDRTSGLRLNKIPEQKAQDLNVYV</sequence>
<reference evidence="8 9" key="1">
    <citation type="submission" date="2023-07" db="EMBL/GenBank/DDBJ databases">
        <title>Genomic Encyclopedia of Type Strains, Phase IV (KMG-IV): sequencing the most valuable type-strain genomes for metagenomic binning, comparative biology and taxonomic classification.</title>
        <authorList>
            <person name="Goeker M."/>
        </authorList>
    </citation>
    <scope>NUCLEOTIDE SEQUENCE [LARGE SCALE GENOMIC DNA]</scope>
    <source>
        <strain evidence="8 9">DSM 19154</strain>
    </source>
</reference>
<keyword evidence="8" id="KW-0762">Sugar transport</keyword>
<dbReference type="InterPro" id="IPR027417">
    <property type="entry name" value="P-loop_NTPase"/>
</dbReference>
<evidence type="ECO:0000256" key="2">
    <source>
        <dbReference type="ARBA" id="ARBA00022475"/>
    </source>
</evidence>
<keyword evidence="1" id="KW-0813">Transport</keyword>
<proteinExistence type="predicted"/>
<evidence type="ECO:0000313" key="8">
    <source>
        <dbReference type="EMBL" id="MDQ0207388.1"/>
    </source>
</evidence>
<evidence type="ECO:0000256" key="4">
    <source>
        <dbReference type="ARBA" id="ARBA00022840"/>
    </source>
</evidence>
<evidence type="ECO:0000259" key="7">
    <source>
        <dbReference type="PROSITE" id="PS50893"/>
    </source>
</evidence>
<dbReference type="SMART" id="SM00382">
    <property type="entry name" value="AAA"/>
    <property type="match status" value="1"/>
</dbReference>
<dbReference type="InterPro" id="IPR012340">
    <property type="entry name" value="NA-bd_OB-fold"/>
</dbReference>
<dbReference type="GO" id="GO:0005524">
    <property type="term" value="F:ATP binding"/>
    <property type="evidence" value="ECO:0007669"/>
    <property type="project" value="UniProtKB-KW"/>
</dbReference>
<dbReference type="InterPro" id="IPR013611">
    <property type="entry name" value="Transp-assoc_OB_typ2"/>
</dbReference>
<dbReference type="Pfam" id="PF00005">
    <property type="entry name" value="ABC_tran"/>
    <property type="match status" value="1"/>
</dbReference>
<keyword evidence="4 8" id="KW-0067">ATP-binding</keyword>
<keyword evidence="9" id="KW-1185">Reference proteome</keyword>
<dbReference type="PROSITE" id="PS50893">
    <property type="entry name" value="ABC_TRANSPORTER_2"/>
    <property type="match status" value="1"/>
</dbReference>
<dbReference type="InterPro" id="IPR003439">
    <property type="entry name" value="ABC_transporter-like_ATP-bd"/>
</dbReference>
<dbReference type="RefSeq" id="WP_306982622.1">
    <property type="nucleotide sequence ID" value="NZ_JAUSUA010000002.1"/>
</dbReference>
<evidence type="ECO:0000256" key="3">
    <source>
        <dbReference type="ARBA" id="ARBA00022741"/>
    </source>
</evidence>
<organism evidence="8 9">
    <name type="scientific">Alkalicoccobacillus murimartini</name>
    <dbReference type="NCBI Taxonomy" id="171685"/>
    <lineage>
        <taxon>Bacteria</taxon>
        <taxon>Bacillati</taxon>
        <taxon>Bacillota</taxon>
        <taxon>Bacilli</taxon>
        <taxon>Bacillales</taxon>
        <taxon>Bacillaceae</taxon>
        <taxon>Alkalicoccobacillus</taxon>
    </lineage>
</organism>
<dbReference type="Proteomes" id="UP001225034">
    <property type="component" value="Unassembled WGS sequence"/>
</dbReference>
<dbReference type="Pfam" id="PF08402">
    <property type="entry name" value="TOBE_2"/>
    <property type="match status" value="1"/>
</dbReference>
<keyword evidence="2" id="KW-1003">Cell membrane</keyword>
<keyword evidence="6" id="KW-0472">Membrane</keyword>
<keyword evidence="3" id="KW-0547">Nucleotide-binding</keyword>
<comment type="caution">
    <text evidence="8">The sequence shown here is derived from an EMBL/GenBank/DDBJ whole genome shotgun (WGS) entry which is preliminary data.</text>
</comment>
<evidence type="ECO:0000313" key="9">
    <source>
        <dbReference type="Proteomes" id="UP001225034"/>
    </source>
</evidence>
<feature type="domain" description="ABC transporter" evidence="7">
    <location>
        <begin position="4"/>
        <end position="240"/>
    </location>
</feature>
<accession>A0ABT9YIF1</accession>
<dbReference type="InterPro" id="IPR017871">
    <property type="entry name" value="ABC_transporter-like_CS"/>
</dbReference>